<dbReference type="SFLD" id="SFLDS00019">
    <property type="entry name" value="Glutathione_Transferase_(cytos"/>
    <property type="match status" value="1"/>
</dbReference>
<feature type="domain" description="GST C-terminal" evidence="2">
    <location>
        <begin position="85"/>
        <end position="198"/>
    </location>
</feature>
<dbReference type="PANTHER" id="PTHR44051:SF2">
    <property type="entry name" value="HYPOTHETICAL GLUTATHIONE S-TRANSFERASE LIKE PROTEIN"/>
    <property type="match status" value="1"/>
</dbReference>
<evidence type="ECO:0000259" key="2">
    <source>
        <dbReference type="PROSITE" id="PS50405"/>
    </source>
</evidence>
<dbReference type="PROSITE" id="PS50404">
    <property type="entry name" value="GST_NTER"/>
    <property type="match status" value="1"/>
</dbReference>
<name>A0AAV3UA65_9ALTE</name>
<organism evidence="3 4">
    <name type="scientific">Halioxenophilus aromaticivorans</name>
    <dbReference type="NCBI Taxonomy" id="1306992"/>
    <lineage>
        <taxon>Bacteria</taxon>
        <taxon>Pseudomonadati</taxon>
        <taxon>Pseudomonadota</taxon>
        <taxon>Gammaproteobacteria</taxon>
        <taxon>Alteromonadales</taxon>
        <taxon>Alteromonadaceae</taxon>
        <taxon>Halioxenophilus</taxon>
    </lineage>
</organism>
<feature type="domain" description="GST N-terminal" evidence="1">
    <location>
        <begin position="1"/>
        <end position="80"/>
    </location>
</feature>
<reference evidence="4" key="1">
    <citation type="journal article" date="2019" name="Int. J. Syst. Evol. Microbiol.">
        <title>The Global Catalogue of Microorganisms (GCM) 10K type strain sequencing project: providing services to taxonomists for standard genome sequencing and annotation.</title>
        <authorList>
            <consortium name="The Broad Institute Genomics Platform"/>
            <consortium name="The Broad Institute Genome Sequencing Center for Infectious Disease"/>
            <person name="Wu L."/>
            <person name="Ma J."/>
        </authorList>
    </citation>
    <scope>NUCLEOTIDE SEQUENCE [LARGE SCALE GENOMIC DNA]</scope>
    <source>
        <strain evidence="4">JCM 19134</strain>
    </source>
</reference>
<dbReference type="RefSeq" id="WP_345427586.1">
    <property type="nucleotide sequence ID" value="NZ_AP031496.1"/>
</dbReference>
<evidence type="ECO:0000313" key="3">
    <source>
        <dbReference type="EMBL" id="GAA4959089.1"/>
    </source>
</evidence>
<dbReference type="EMBL" id="BAABLX010000077">
    <property type="protein sequence ID" value="GAA4959089.1"/>
    <property type="molecule type" value="Genomic_DNA"/>
</dbReference>
<dbReference type="InterPro" id="IPR036282">
    <property type="entry name" value="Glutathione-S-Trfase_C_sf"/>
</dbReference>
<dbReference type="CDD" id="cd03056">
    <property type="entry name" value="GST_N_4"/>
    <property type="match status" value="1"/>
</dbReference>
<evidence type="ECO:0000259" key="1">
    <source>
        <dbReference type="PROSITE" id="PS50404"/>
    </source>
</evidence>
<proteinExistence type="predicted"/>
<dbReference type="Gene3D" id="1.20.1050.10">
    <property type="match status" value="1"/>
</dbReference>
<dbReference type="Gene3D" id="3.40.30.10">
    <property type="entry name" value="Glutaredoxin"/>
    <property type="match status" value="1"/>
</dbReference>
<protein>
    <submittedName>
        <fullName evidence="3">Glutathione S-transferase</fullName>
    </submittedName>
</protein>
<dbReference type="AlphaFoldDB" id="A0AAV3UA65"/>
<dbReference type="CDD" id="cd03206">
    <property type="entry name" value="GST_C_7"/>
    <property type="match status" value="1"/>
</dbReference>
<dbReference type="InterPro" id="IPR004046">
    <property type="entry name" value="GST_C"/>
</dbReference>
<dbReference type="InterPro" id="IPR036249">
    <property type="entry name" value="Thioredoxin-like_sf"/>
</dbReference>
<dbReference type="Pfam" id="PF13417">
    <property type="entry name" value="GST_N_3"/>
    <property type="match status" value="1"/>
</dbReference>
<dbReference type="Pfam" id="PF00043">
    <property type="entry name" value="GST_C"/>
    <property type="match status" value="1"/>
</dbReference>
<evidence type="ECO:0000313" key="4">
    <source>
        <dbReference type="Proteomes" id="UP001409585"/>
    </source>
</evidence>
<dbReference type="SUPFAM" id="SSF47616">
    <property type="entry name" value="GST C-terminal domain-like"/>
    <property type="match status" value="1"/>
</dbReference>
<comment type="caution">
    <text evidence="3">The sequence shown here is derived from an EMBL/GenBank/DDBJ whole genome shotgun (WGS) entry which is preliminary data.</text>
</comment>
<dbReference type="PROSITE" id="PS50405">
    <property type="entry name" value="GST_CTER"/>
    <property type="match status" value="1"/>
</dbReference>
<accession>A0AAV3UA65</accession>
<dbReference type="InterPro" id="IPR004045">
    <property type="entry name" value="Glutathione_S-Trfase_N"/>
</dbReference>
<dbReference type="PANTHER" id="PTHR44051">
    <property type="entry name" value="GLUTATHIONE S-TRANSFERASE-RELATED"/>
    <property type="match status" value="1"/>
</dbReference>
<dbReference type="SUPFAM" id="SSF52833">
    <property type="entry name" value="Thioredoxin-like"/>
    <property type="match status" value="1"/>
</dbReference>
<dbReference type="InterPro" id="IPR040079">
    <property type="entry name" value="Glutathione_S-Trfase"/>
</dbReference>
<dbReference type="Proteomes" id="UP001409585">
    <property type="component" value="Unassembled WGS sequence"/>
</dbReference>
<sequence length="198" mass="21639">MELYDLELSGNCYKVRLLAALAGIDLTLKPVDFLAGDHKRSPVIDLNPWGELPVLVDGGTVLRDSQAILVYLASAYAGHAWWPDAPAAQGDVMQWLSVASNEIHYGPNSARLVDKFGYDLDKATTLQISERILGLIDQHLQSNEWLAMGRPTIAECAVYPYIAVAGEGGIDLTPYQNINQWMARIKALPGYISMPGVA</sequence>
<dbReference type="InterPro" id="IPR010987">
    <property type="entry name" value="Glutathione-S-Trfase_C-like"/>
</dbReference>
<dbReference type="SFLD" id="SFLDG00358">
    <property type="entry name" value="Main_(cytGST)"/>
    <property type="match status" value="1"/>
</dbReference>
<gene>
    <name evidence="3" type="ORF">GCM10025791_45000</name>
</gene>
<keyword evidence="4" id="KW-1185">Reference proteome</keyword>